<dbReference type="EMBL" id="PTIX01000007">
    <property type="protein sequence ID" value="PPK67582.1"/>
    <property type="molecule type" value="Genomic_DNA"/>
</dbReference>
<dbReference type="GO" id="GO:1904680">
    <property type="term" value="F:peptide transmembrane transporter activity"/>
    <property type="evidence" value="ECO:0007669"/>
    <property type="project" value="TreeGrafter"/>
</dbReference>
<dbReference type="Gene3D" id="3.10.105.10">
    <property type="entry name" value="Dipeptide-binding Protein, Domain 3"/>
    <property type="match status" value="1"/>
</dbReference>
<reference evidence="6 7" key="1">
    <citation type="submission" date="2018-02" db="EMBL/GenBank/DDBJ databases">
        <title>Genomic Encyclopedia of Archaeal and Bacterial Type Strains, Phase II (KMG-II): from individual species to whole genera.</title>
        <authorList>
            <person name="Goeker M."/>
        </authorList>
    </citation>
    <scope>NUCLEOTIDE SEQUENCE [LARGE SCALE GENOMIC DNA]</scope>
    <source>
        <strain evidence="6 7">YU 961-1</strain>
    </source>
</reference>
<keyword evidence="3 4" id="KW-0732">Signal</keyword>
<dbReference type="PANTHER" id="PTHR30290:SF9">
    <property type="entry name" value="OLIGOPEPTIDE-BINDING PROTEIN APPA"/>
    <property type="match status" value="1"/>
</dbReference>
<evidence type="ECO:0000256" key="2">
    <source>
        <dbReference type="ARBA" id="ARBA00022448"/>
    </source>
</evidence>
<dbReference type="SUPFAM" id="SSF53850">
    <property type="entry name" value="Periplasmic binding protein-like II"/>
    <property type="match status" value="1"/>
</dbReference>
<dbReference type="GO" id="GO:0042597">
    <property type="term" value="C:periplasmic space"/>
    <property type="evidence" value="ECO:0007669"/>
    <property type="project" value="UniProtKB-ARBA"/>
</dbReference>
<evidence type="ECO:0000256" key="1">
    <source>
        <dbReference type="ARBA" id="ARBA00005695"/>
    </source>
</evidence>
<feature type="signal peptide" evidence="4">
    <location>
        <begin position="1"/>
        <end position="23"/>
    </location>
</feature>
<dbReference type="PROSITE" id="PS51257">
    <property type="entry name" value="PROKAR_LIPOPROTEIN"/>
    <property type="match status" value="1"/>
</dbReference>
<feature type="domain" description="Solute-binding protein family 5" evidence="5">
    <location>
        <begin position="79"/>
        <end position="389"/>
    </location>
</feature>
<dbReference type="Gene3D" id="3.90.76.10">
    <property type="entry name" value="Dipeptide-binding Protein, Domain 1"/>
    <property type="match status" value="1"/>
</dbReference>
<dbReference type="InterPro" id="IPR030678">
    <property type="entry name" value="Peptide/Ni-bd"/>
</dbReference>
<dbReference type="AlphaFoldDB" id="A0A2S6GQR8"/>
<feature type="chain" id="PRO_5015546617" evidence="4">
    <location>
        <begin position="24"/>
        <end position="498"/>
    </location>
</feature>
<proteinExistence type="inferred from homology"/>
<keyword evidence="2" id="KW-0813">Transport</keyword>
<evidence type="ECO:0000313" key="7">
    <source>
        <dbReference type="Proteomes" id="UP000239203"/>
    </source>
</evidence>
<dbReference type="GO" id="GO:0015833">
    <property type="term" value="P:peptide transport"/>
    <property type="evidence" value="ECO:0007669"/>
    <property type="project" value="TreeGrafter"/>
</dbReference>
<dbReference type="RefSeq" id="WP_181043529.1">
    <property type="nucleotide sequence ID" value="NZ_CP154825.1"/>
</dbReference>
<dbReference type="InterPro" id="IPR039424">
    <property type="entry name" value="SBP_5"/>
</dbReference>
<evidence type="ECO:0000256" key="3">
    <source>
        <dbReference type="ARBA" id="ARBA00022729"/>
    </source>
</evidence>
<organism evidence="6 7">
    <name type="scientific">Actinokineospora auranticolor</name>
    <dbReference type="NCBI Taxonomy" id="155976"/>
    <lineage>
        <taxon>Bacteria</taxon>
        <taxon>Bacillati</taxon>
        <taxon>Actinomycetota</taxon>
        <taxon>Actinomycetes</taxon>
        <taxon>Pseudonocardiales</taxon>
        <taxon>Pseudonocardiaceae</taxon>
        <taxon>Actinokineospora</taxon>
    </lineage>
</organism>
<gene>
    <name evidence="6" type="ORF">CLV40_107248</name>
</gene>
<dbReference type="InterPro" id="IPR000914">
    <property type="entry name" value="SBP_5_dom"/>
</dbReference>
<comment type="similarity">
    <text evidence="1">Belongs to the bacterial solute-binding protein 5 family.</text>
</comment>
<evidence type="ECO:0000259" key="5">
    <source>
        <dbReference type="Pfam" id="PF00496"/>
    </source>
</evidence>
<dbReference type="Gene3D" id="3.40.190.10">
    <property type="entry name" value="Periplasmic binding protein-like II"/>
    <property type="match status" value="1"/>
</dbReference>
<keyword evidence="7" id="KW-1185">Reference proteome</keyword>
<sequence>MPILPRRTGVVLCLVAVLGLALACTADPPPPASGDPAGTSLVIGVAQEPASLDPVRGYALNGAAKVFDGLVEHQPVGTLRPALATGLPVPSADGKSWTARLRTDVSYTDGSAFDSADVVAAYQRVIADSPLKARFWMLDGVKAVDQATVRFDLNTPCAYFPDLLVLGIPSAGTPDKLVGTGPYQVSDWQRGKRLVLTANKAYFGTRPAITTVTVEFIPDDEVRAQRLRDGKLDGTALPARLAADFAKTDGLAVVNHSSADLRAVTFAATGPTADPAVRLALNLAVDRQDLVEQVLAGKGKPASLPVPPTLAEFVEPGADIGYDPARAATVLDAAGWVAGADGIRAKAGERAAVAVGYRVADVTSRDLVAAFAATAKKVGVEVTANPTAEVDPATPHLVAFGDPFDPDPALHPLLHPAGGTIAANLDAARATTDPAQRAVAFRALERAYATAPTMVVLAAPDHSYVMRENWNGYQPVVDAAGTDYTWGPWWNLQAWTPN</sequence>
<protein>
    <submittedName>
        <fullName evidence="6">Peptide/nickel transport system substrate-binding protein</fullName>
    </submittedName>
</protein>
<dbReference type="Proteomes" id="UP000239203">
    <property type="component" value="Unassembled WGS sequence"/>
</dbReference>
<dbReference type="PANTHER" id="PTHR30290">
    <property type="entry name" value="PERIPLASMIC BINDING COMPONENT OF ABC TRANSPORTER"/>
    <property type="match status" value="1"/>
</dbReference>
<comment type="caution">
    <text evidence="6">The sequence shown here is derived from an EMBL/GenBank/DDBJ whole genome shotgun (WGS) entry which is preliminary data.</text>
</comment>
<dbReference type="GO" id="GO:0043190">
    <property type="term" value="C:ATP-binding cassette (ABC) transporter complex"/>
    <property type="evidence" value="ECO:0007669"/>
    <property type="project" value="InterPro"/>
</dbReference>
<name>A0A2S6GQR8_9PSEU</name>
<accession>A0A2S6GQR8</accession>
<evidence type="ECO:0000313" key="6">
    <source>
        <dbReference type="EMBL" id="PPK67582.1"/>
    </source>
</evidence>
<evidence type="ECO:0000256" key="4">
    <source>
        <dbReference type="SAM" id="SignalP"/>
    </source>
</evidence>
<dbReference type="Pfam" id="PF00496">
    <property type="entry name" value="SBP_bac_5"/>
    <property type="match status" value="1"/>
</dbReference>
<dbReference type="PIRSF" id="PIRSF002741">
    <property type="entry name" value="MppA"/>
    <property type="match status" value="1"/>
</dbReference>